<protein>
    <submittedName>
        <fullName evidence="4">Glycosyltransferase</fullName>
    </submittedName>
</protein>
<proteinExistence type="predicted"/>
<keyword evidence="1" id="KW-0472">Membrane</keyword>
<evidence type="ECO:0000259" key="2">
    <source>
        <dbReference type="Pfam" id="PF00534"/>
    </source>
</evidence>
<dbReference type="PANTHER" id="PTHR45947:SF3">
    <property type="entry name" value="SULFOQUINOVOSYL TRANSFERASE SQD2"/>
    <property type="match status" value="1"/>
</dbReference>
<dbReference type="PANTHER" id="PTHR45947">
    <property type="entry name" value="SULFOQUINOVOSYL TRANSFERASE SQD2"/>
    <property type="match status" value="1"/>
</dbReference>
<dbReference type="Pfam" id="PF00534">
    <property type="entry name" value="Glycos_transf_1"/>
    <property type="match status" value="1"/>
</dbReference>
<reference evidence="4 5" key="1">
    <citation type="submission" date="2020-09" db="EMBL/GenBank/DDBJ databases">
        <title>Methylomonas albis sp. nov. and Methylomonas fluvii sp. nov.: Two cold-adapted methanotrophs from the River Elbe and an amended description of Methylovulum psychrotolerans strain Eb1.</title>
        <authorList>
            <person name="Bussmann I.K."/>
            <person name="Klings K.-W."/>
            <person name="Warnstedt J."/>
            <person name="Hoppert M."/>
            <person name="Saborowski A."/>
            <person name="Horn F."/>
            <person name="Liebner S."/>
        </authorList>
    </citation>
    <scope>NUCLEOTIDE SEQUENCE [LARGE SCALE GENOMIC DNA]</scope>
    <source>
        <strain evidence="4 5">EbB</strain>
    </source>
</reference>
<evidence type="ECO:0000256" key="1">
    <source>
        <dbReference type="SAM" id="Phobius"/>
    </source>
</evidence>
<dbReference type="EMBL" id="JACXST010000003">
    <property type="protein sequence ID" value="MBD9363144.1"/>
    <property type="molecule type" value="Genomic_DNA"/>
</dbReference>
<dbReference type="Pfam" id="PF13439">
    <property type="entry name" value="Glyco_transf_4"/>
    <property type="match status" value="1"/>
</dbReference>
<dbReference type="InterPro" id="IPR050194">
    <property type="entry name" value="Glycosyltransferase_grp1"/>
</dbReference>
<dbReference type="Proteomes" id="UP000641152">
    <property type="component" value="Unassembled WGS sequence"/>
</dbReference>
<keyword evidence="1" id="KW-1133">Transmembrane helix</keyword>
<evidence type="ECO:0000313" key="4">
    <source>
        <dbReference type="EMBL" id="MBD9363144.1"/>
    </source>
</evidence>
<keyword evidence="5" id="KW-1185">Reference proteome</keyword>
<dbReference type="InterPro" id="IPR001296">
    <property type="entry name" value="Glyco_trans_1"/>
</dbReference>
<dbReference type="InterPro" id="IPR028098">
    <property type="entry name" value="Glyco_trans_4-like_N"/>
</dbReference>
<organism evidence="4 5">
    <name type="scientific">Methylomonas fluvii</name>
    <dbReference type="NCBI Taxonomy" id="1854564"/>
    <lineage>
        <taxon>Bacteria</taxon>
        <taxon>Pseudomonadati</taxon>
        <taxon>Pseudomonadota</taxon>
        <taxon>Gammaproteobacteria</taxon>
        <taxon>Methylococcales</taxon>
        <taxon>Methylococcaceae</taxon>
        <taxon>Methylomonas</taxon>
    </lineage>
</organism>
<feature type="domain" description="Glycosyl transferase family 1" evidence="2">
    <location>
        <begin position="220"/>
        <end position="378"/>
    </location>
</feature>
<gene>
    <name evidence="4" type="ORF">EBB_22200</name>
</gene>
<keyword evidence="1" id="KW-0812">Transmembrane</keyword>
<dbReference type="RefSeq" id="WP_192395853.1">
    <property type="nucleotide sequence ID" value="NZ_CAJHIU010000003.1"/>
</dbReference>
<accession>A0ABR9DLL9</accession>
<comment type="caution">
    <text evidence="4">The sequence shown here is derived from an EMBL/GenBank/DDBJ whole genome shotgun (WGS) entry which is preliminary data.</text>
</comment>
<evidence type="ECO:0000313" key="5">
    <source>
        <dbReference type="Proteomes" id="UP000641152"/>
    </source>
</evidence>
<feature type="domain" description="Glycosyltransferase subfamily 4-like N-terminal" evidence="3">
    <location>
        <begin position="29"/>
        <end position="206"/>
    </location>
</feature>
<sequence length="413" mass="45208">MSDQSAKDKAIKVLWLTSSYPRSKDDSASVFLRYLAEALANKKVSLHILSPDHPEVQATTQPDGIVCRHFRYFWPRKLQMLAYGSGILPNLGAAPWLFLQVPFFVMSMFVTAAWIMVVQRPSLIHAHWIFPQGTVAVLLGKLFRTPVLVTAHGGDAFALRGSVLGAIKRWTIKHCAAWTSNTNATADAFGPDLPKPHIIPMGIDYEKFAAGNAKTVLKPSNPQKLILLFVGRLVEKKGVADLIAAVAGLPKNLLDRIELWIIGDGIERERLKMLAVDLKIEDKVVFHGRLPNAILPDYYTAADIFIAPSIVDTNGDTEGQGLILLEAMASGTAVISTRTGGVAEIIEHGKTGLLVEPKQIKSLSGAIEQLLVDETLRKGLCALSKQAAEPYDWKKIASKFVAIYSRQSCIAKP</sequence>
<dbReference type="SUPFAM" id="SSF53756">
    <property type="entry name" value="UDP-Glycosyltransferase/glycogen phosphorylase"/>
    <property type="match status" value="1"/>
</dbReference>
<feature type="transmembrane region" description="Helical" evidence="1">
    <location>
        <begin position="97"/>
        <end position="118"/>
    </location>
</feature>
<dbReference type="Gene3D" id="3.40.50.2000">
    <property type="entry name" value="Glycogen Phosphorylase B"/>
    <property type="match status" value="2"/>
</dbReference>
<evidence type="ECO:0000259" key="3">
    <source>
        <dbReference type="Pfam" id="PF13439"/>
    </source>
</evidence>
<name>A0ABR9DLL9_9GAMM</name>